<name>A0A2P6MW29_9EUKA</name>
<feature type="coiled-coil region" evidence="1">
    <location>
        <begin position="59"/>
        <end position="86"/>
    </location>
</feature>
<feature type="compositionally biased region" description="Basic and acidic residues" evidence="2">
    <location>
        <begin position="38"/>
        <end position="48"/>
    </location>
</feature>
<comment type="caution">
    <text evidence="3">The sequence shown here is derived from an EMBL/GenBank/DDBJ whole genome shotgun (WGS) entry which is preliminary data.</text>
</comment>
<feature type="non-terminal residue" evidence="3">
    <location>
        <position position="255"/>
    </location>
</feature>
<dbReference type="InParanoid" id="A0A2P6MW29"/>
<gene>
    <name evidence="3" type="ORF">PROFUN_15494</name>
</gene>
<feature type="compositionally biased region" description="Basic and acidic residues" evidence="2">
    <location>
        <begin position="125"/>
        <end position="138"/>
    </location>
</feature>
<keyword evidence="4" id="KW-1185">Reference proteome</keyword>
<feature type="region of interest" description="Disordered" evidence="2">
    <location>
        <begin position="27"/>
        <end position="56"/>
    </location>
</feature>
<sequence>MSSPCPICSMTISDERLEQHVNECLDSSFEENPIQKKPRLEEEKSNEKEADEVNEDEVAEFAEQDIESERSLLEEFKRRREQEEEDRRIAAIIASEKKEEEVAKPSEAVKVIAITSREVMDRAEAVSAEVSRKSIHEEGSEEWFEEQRRAQQKVREEDEAFVKKMLEEEKKKEQEAIEEDYKKTLELFKEEVKAESDEALARLIEEKEQLSKKLEELKGRHVRAELSLNDIEYPDYWQKEQDTDCQLFEVSAETE</sequence>
<organism evidence="3 4">
    <name type="scientific">Planoprotostelium fungivorum</name>
    <dbReference type="NCBI Taxonomy" id="1890364"/>
    <lineage>
        <taxon>Eukaryota</taxon>
        <taxon>Amoebozoa</taxon>
        <taxon>Evosea</taxon>
        <taxon>Variosea</taxon>
        <taxon>Cavosteliida</taxon>
        <taxon>Cavosteliaceae</taxon>
        <taxon>Planoprotostelium</taxon>
    </lineage>
</organism>
<feature type="coiled-coil region" evidence="1">
    <location>
        <begin position="163"/>
        <end position="227"/>
    </location>
</feature>
<accession>A0A2P6MW29</accession>
<evidence type="ECO:0008006" key="5">
    <source>
        <dbReference type="Google" id="ProtNLM"/>
    </source>
</evidence>
<feature type="region of interest" description="Disordered" evidence="2">
    <location>
        <begin position="125"/>
        <end position="146"/>
    </location>
</feature>
<protein>
    <recommendedName>
        <fullName evidence="5">UBZ4-type domain-containing protein</fullName>
    </recommendedName>
</protein>
<evidence type="ECO:0000313" key="3">
    <source>
        <dbReference type="EMBL" id="PRP75893.1"/>
    </source>
</evidence>
<evidence type="ECO:0000313" key="4">
    <source>
        <dbReference type="Proteomes" id="UP000241769"/>
    </source>
</evidence>
<keyword evidence="1" id="KW-0175">Coiled coil</keyword>
<evidence type="ECO:0000256" key="2">
    <source>
        <dbReference type="SAM" id="MobiDB-lite"/>
    </source>
</evidence>
<evidence type="ECO:0000256" key="1">
    <source>
        <dbReference type="SAM" id="Coils"/>
    </source>
</evidence>
<proteinExistence type="predicted"/>
<dbReference type="EMBL" id="MDYQ01000357">
    <property type="protein sequence ID" value="PRP75893.1"/>
    <property type="molecule type" value="Genomic_DNA"/>
</dbReference>
<dbReference type="AlphaFoldDB" id="A0A2P6MW29"/>
<dbReference type="Proteomes" id="UP000241769">
    <property type="component" value="Unassembled WGS sequence"/>
</dbReference>
<reference evidence="3 4" key="1">
    <citation type="journal article" date="2018" name="Genome Biol. Evol.">
        <title>Multiple Roots of Fruiting Body Formation in Amoebozoa.</title>
        <authorList>
            <person name="Hillmann F."/>
            <person name="Forbes G."/>
            <person name="Novohradska S."/>
            <person name="Ferling I."/>
            <person name="Riege K."/>
            <person name="Groth M."/>
            <person name="Westermann M."/>
            <person name="Marz M."/>
            <person name="Spaller T."/>
            <person name="Winckler T."/>
            <person name="Schaap P."/>
            <person name="Glockner G."/>
        </authorList>
    </citation>
    <scope>NUCLEOTIDE SEQUENCE [LARGE SCALE GENOMIC DNA]</scope>
    <source>
        <strain evidence="3 4">Jena</strain>
    </source>
</reference>